<dbReference type="InterPro" id="IPR035919">
    <property type="entry name" value="EAL_sf"/>
</dbReference>
<dbReference type="SUPFAM" id="SSF141868">
    <property type="entry name" value="EAL domain-like"/>
    <property type="match status" value="1"/>
</dbReference>
<feature type="domain" description="EAL" evidence="2">
    <location>
        <begin position="386"/>
        <end position="643"/>
    </location>
</feature>
<evidence type="ECO:0000259" key="3">
    <source>
        <dbReference type="PROSITE" id="PS50887"/>
    </source>
</evidence>
<feature type="domain" description="GGDEF" evidence="3">
    <location>
        <begin position="255"/>
        <end position="386"/>
    </location>
</feature>
<dbReference type="STRING" id="515622.bpr_I1050"/>
<dbReference type="InterPro" id="IPR050706">
    <property type="entry name" value="Cyclic-di-GMP_PDE-like"/>
</dbReference>
<feature type="transmembrane region" description="Helical" evidence="1">
    <location>
        <begin position="40"/>
        <end position="61"/>
    </location>
</feature>
<reference evidence="4 5" key="1">
    <citation type="journal article" date="2010" name="PLoS ONE">
        <title>The glycobiome of the rumen bacterium Butyrivibrio proteoclasticus B316(T) highlights adaptation to a polysaccharide-rich environment.</title>
        <authorList>
            <person name="Kelly W.J."/>
            <person name="Leahy S.C."/>
            <person name="Altermann E."/>
            <person name="Yeoman C.J."/>
            <person name="Dunne J.C."/>
            <person name="Kong Z."/>
            <person name="Pacheco D.M."/>
            <person name="Li D."/>
            <person name="Noel S.J."/>
            <person name="Moon C.D."/>
            <person name="Cookson A.L."/>
            <person name="Attwood G.T."/>
        </authorList>
    </citation>
    <scope>NUCLEOTIDE SEQUENCE [LARGE SCALE GENOMIC DNA]</scope>
    <source>
        <strain evidence="5">ATCC 51982 / DSM 14932 / B316</strain>
    </source>
</reference>
<dbReference type="Proteomes" id="UP000001299">
    <property type="component" value="Chromosome 1"/>
</dbReference>
<dbReference type="InterPro" id="IPR043128">
    <property type="entry name" value="Rev_trsase/Diguanyl_cyclase"/>
</dbReference>
<keyword evidence="5" id="KW-1185">Reference proteome</keyword>
<dbReference type="KEGG" id="bpb:bpr_I1050"/>
<dbReference type="InterPro" id="IPR029787">
    <property type="entry name" value="Nucleotide_cyclase"/>
</dbReference>
<dbReference type="PANTHER" id="PTHR33121">
    <property type="entry name" value="CYCLIC DI-GMP PHOSPHODIESTERASE PDEF"/>
    <property type="match status" value="1"/>
</dbReference>
<feature type="transmembrane region" description="Helical" evidence="1">
    <location>
        <begin position="148"/>
        <end position="169"/>
    </location>
</feature>
<dbReference type="Gene3D" id="3.30.70.270">
    <property type="match status" value="1"/>
</dbReference>
<dbReference type="SMART" id="SM00052">
    <property type="entry name" value="EAL"/>
    <property type="match status" value="1"/>
</dbReference>
<evidence type="ECO:0000256" key="1">
    <source>
        <dbReference type="SAM" id="Phobius"/>
    </source>
</evidence>
<name>E0S1W7_BUTPB</name>
<dbReference type="PROSITE" id="PS50883">
    <property type="entry name" value="EAL"/>
    <property type="match status" value="1"/>
</dbReference>
<accession>E0S1W7</accession>
<dbReference type="InterPro" id="IPR001633">
    <property type="entry name" value="EAL_dom"/>
</dbReference>
<dbReference type="HOGENOM" id="CLU_000445_70_60_9"/>
<keyword evidence="1" id="KW-0472">Membrane</keyword>
<dbReference type="PROSITE" id="PS50887">
    <property type="entry name" value="GGDEF"/>
    <property type="match status" value="1"/>
</dbReference>
<feature type="transmembrane region" description="Helical" evidence="1">
    <location>
        <begin position="181"/>
        <end position="200"/>
    </location>
</feature>
<dbReference type="EMBL" id="CP001810">
    <property type="protein sequence ID" value="ADL33792.1"/>
    <property type="molecule type" value="Genomic_DNA"/>
</dbReference>
<evidence type="ECO:0000313" key="4">
    <source>
        <dbReference type="EMBL" id="ADL33792.1"/>
    </source>
</evidence>
<dbReference type="eggNOG" id="COG2199">
    <property type="taxonomic scope" value="Bacteria"/>
</dbReference>
<keyword evidence="1" id="KW-1133">Transmembrane helix</keyword>
<dbReference type="Pfam" id="PF00563">
    <property type="entry name" value="EAL"/>
    <property type="match status" value="1"/>
</dbReference>
<feature type="transmembrane region" description="Helical" evidence="1">
    <location>
        <begin position="110"/>
        <end position="128"/>
    </location>
</feature>
<dbReference type="InterPro" id="IPR000160">
    <property type="entry name" value="GGDEF_dom"/>
</dbReference>
<dbReference type="Gene3D" id="3.20.20.450">
    <property type="entry name" value="EAL domain"/>
    <property type="match status" value="1"/>
</dbReference>
<dbReference type="PANTHER" id="PTHR33121:SF79">
    <property type="entry name" value="CYCLIC DI-GMP PHOSPHODIESTERASE PDED-RELATED"/>
    <property type="match status" value="1"/>
</dbReference>
<protein>
    <submittedName>
        <fullName evidence="4">EAL domain-containing protein</fullName>
    </submittedName>
</protein>
<gene>
    <name evidence="4" type="ordered locus">bpr_I1050</name>
</gene>
<feature type="transmembrane region" description="Helical" evidence="1">
    <location>
        <begin position="73"/>
        <end position="98"/>
    </location>
</feature>
<dbReference type="RefSeq" id="WP_013280448.1">
    <property type="nucleotide sequence ID" value="NC_014387.1"/>
</dbReference>
<sequence length="659" mass="75630">MLDIALLDSTTYRIAAAIICITCLFYSTMMRKRNRIRNRLFLLLVLFTLIGCCTEPLSYLAISTPIPDTIKWIISYVCQMIYYITHYAMALILFLYIVSITGTAFKFSKGLRRLIVLPLILLEIMLLTNPFTELTFRITGKFTYGRGAGLYLAYAASVAYFLAGFLLLVKSWYVINGMKRVAMIYFMVLALTGALVQLFFPQVKCELLCEAIGLSGILIMIEKDDDRMDSQSEAYNRSAFVQDVTAFFKLGRAFKAVCIRIEDLDNYRKLFGYERIDKLVAQIADFLMDNKKETYAYRTGVEVFYLLCTDYSDEDIRALVDRITERFDRTWEYEGSSIRLDTRILVADCPGQFSSINDIFLLDSSSLDGTEKKILIGSDLDFLVRKIEVEKAIGRGISDKKFSYLYTPVYSMDGLKIKLAHMTLKLQDEILGVIPTREFMEVAEGTGFIDEIQYKIIEEVCRFLSYGVDKSDMQMDFVFVPIMSATVIKNEFVKNVKNIVDHYGIDPSLIAFVLKESYAIYAREAMSQMMSSFVSYGIRMYISEYEAGFLGLNTLVNYEFEGVILDIRSIYETDNDNMDNADIVLQNRVNMIIQLKKNVVLSGIDSRLLYDKMLKVPINYAEGDFLSPTITKNELQNRFWHGEHLVITKDGVERLEEDE</sequence>
<keyword evidence="1" id="KW-0812">Transmembrane</keyword>
<evidence type="ECO:0000259" key="2">
    <source>
        <dbReference type="PROSITE" id="PS50883"/>
    </source>
</evidence>
<feature type="transmembrane region" description="Helical" evidence="1">
    <location>
        <begin position="12"/>
        <end position="28"/>
    </location>
</feature>
<dbReference type="AlphaFoldDB" id="E0S1W7"/>
<dbReference type="SUPFAM" id="SSF55073">
    <property type="entry name" value="Nucleotide cyclase"/>
    <property type="match status" value="1"/>
</dbReference>
<dbReference type="GO" id="GO:0071111">
    <property type="term" value="F:cyclic-guanylate-specific phosphodiesterase activity"/>
    <property type="evidence" value="ECO:0007669"/>
    <property type="project" value="InterPro"/>
</dbReference>
<organism evidence="4 5">
    <name type="scientific">Butyrivibrio proteoclasticus (strain ATCC 51982 / DSM 14932 / B316)</name>
    <name type="common">Clostridium proteoclasticum</name>
    <dbReference type="NCBI Taxonomy" id="515622"/>
    <lineage>
        <taxon>Bacteria</taxon>
        <taxon>Bacillati</taxon>
        <taxon>Bacillota</taxon>
        <taxon>Clostridia</taxon>
        <taxon>Lachnospirales</taxon>
        <taxon>Lachnospiraceae</taxon>
        <taxon>Butyrivibrio</taxon>
    </lineage>
</organism>
<evidence type="ECO:0000313" key="5">
    <source>
        <dbReference type="Proteomes" id="UP000001299"/>
    </source>
</evidence>
<proteinExistence type="predicted"/>
<dbReference type="eggNOG" id="COG2200">
    <property type="taxonomic scope" value="Bacteria"/>
</dbReference>